<dbReference type="EMBL" id="JBHSKJ010000027">
    <property type="protein sequence ID" value="MFC5149465.1"/>
    <property type="molecule type" value="Genomic_DNA"/>
</dbReference>
<name>A0ABW0AAS4_9ACTN</name>
<dbReference type="SUPFAM" id="SSF50199">
    <property type="entry name" value="Staphylococcal nuclease"/>
    <property type="match status" value="1"/>
</dbReference>
<reference evidence="2" key="1">
    <citation type="journal article" date="2019" name="Int. J. Syst. Evol. Microbiol.">
        <title>The Global Catalogue of Microorganisms (GCM) 10K type strain sequencing project: providing services to taxonomists for standard genome sequencing and annotation.</title>
        <authorList>
            <consortium name="The Broad Institute Genomics Platform"/>
            <consortium name="The Broad Institute Genome Sequencing Center for Infectious Disease"/>
            <person name="Wu L."/>
            <person name="Ma J."/>
        </authorList>
    </citation>
    <scope>NUCLEOTIDE SEQUENCE [LARGE SCALE GENOMIC DNA]</scope>
    <source>
        <strain evidence="2">CGMCC 4.1641</strain>
    </source>
</reference>
<dbReference type="Gene3D" id="2.40.50.90">
    <property type="match status" value="1"/>
</dbReference>
<gene>
    <name evidence="1" type="ORF">ACFPP6_32920</name>
</gene>
<dbReference type="RefSeq" id="WP_382050107.1">
    <property type="nucleotide sequence ID" value="NZ_JBHSKJ010000027.1"/>
</dbReference>
<protein>
    <submittedName>
        <fullName evidence="1">Nuclease</fullName>
    </submittedName>
</protein>
<evidence type="ECO:0000313" key="1">
    <source>
        <dbReference type="EMBL" id="MFC5149465.1"/>
    </source>
</evidence>
<comment type="caution">
    <text evidence="1">The sequence shown here is derived from an EMBL/GenBank/DDBJ whole genome shotgun (WGS) entry which is preliminary data.</text>
</comment>
<organism evidence="1 2">
    <name type="scientific">Streptomyces aureoversilis</name>
    <dbReference type="NCBI Taxonomy" id="67277"/>
    <lineage>
        <taxon>Bacteria</taxon>
        <taxon>Bacillati</taxon>
        <taxon>Actinomycetota</taxon>
        <taxon>Actinomycetes</taxon>
        <taxon>Kitasatosporales</taxon>
        <taxon>Streptomycetaceae</taxon>
        <taxon>Streptomyces</taxon>
    </lineage>
</organism>
<accession>A0ABW0AAS4</accession>
<dbReference type="InterPro" id="IPR035437">
    <property type="entry name" value="SNase_OB-fold_sf"/>
</dbReference>
<keyword evidence="2" id="KW-1185">Reference proteome</keyword>
<proteinExistence type="predicted"/>
<dbReference type="Proteomes" id="UP001596222">
    <property type="component" value="Unassembled WGS sequence"/>
</dbReference>
<sequence>MVIIEGTYRVLGTQPDGDTIRFQPDDPGFWMDVPGFKQVGHGGSGHATVRFDGIDTLETHYQPAGDQVHQPLVFGHKAADEMLAWLGFAGVRRRGGEGDDRETVTYATPLSVPGFILASGADRPGGRCIALVCKGPMPVIPGGDGKKRYRSGDRIDVPVDLLRTSVNHHLLKLGLAYPTFYSALPRSLRQEMADVAQKARADALGLWPSDVTRNGGVTVADLNTLTDHAVILPKLFRRLYDYILFNGSASLACLPAYLAGGQERFTVFSAVHGSPDRGKSFTGLHELFAVSGQNVKLKYDIEDVVFDEK</sequence>
<evidence type="ECO:0000313" key="2">
    <source>
        <dbReference type="Proteomes" id="UP001596222"/>
    </source>
</evidence>